<evidence type="ECO:0000313" key="3">
    <source>
        <dbReference type="Proteomes" id="UP000823486"/>
    </source>
</evidence>
<dbReference type="PANTHER" id="PTHR33745">
    <property type="entry name" value="RSBT ANTAGONIST PROTEIN RSBS-RELATED"/>
    <property type="match status" value="1"/>
</dbReference>
<organism evidence="2 3">
    <name type="scientific">Peribacillus deserti</name>
    <dbReference type="NCBI Taxonomy" id="673318"/>
    <lineage>
        <taxon>Bacteria</taxon>
        <taxon>Bacillati</taxon>
        <taxon>Bacillota</taxon>
        <taxon>Bacilli</taxon>
        <taxon>Bacillales</taxon>
        <taxon>Bacillaceae</taxon>
        <taxon>Peribacillus</taxon>
    </lineage>
</organism>
<dbReference type="PROSITE" id="PS50801">
    <property type="entry name" value="STAS"/>
    <property type="match status" value="1"/>
</dbReference>
<sequence length="270" mass="30619">MVRTVEEVTNYLDADQNNIADVLLEQAIVEMGLTLKDEETNKYKDLLVALISHISKSLRLSKSDRKKINFSFAIDHYSLNKGSTQTELIDLLCNFRLGLLKEIRKRCISQKLPLEEIFFVNDQVVYTFDEIIRNITRISSIITEKSVKAIEKEMLELAAPIVPIKRGVAVLPFIGDFNENRAAYIMETVIPKVARLDLNMLIIDFSGIHVFDTFVAQHFFQIRDILKLLGISPVITGIRPALAQTAVQLGINIADVQAYSNVQQVLEKKK</sequence>
<comment type="caution">
    <text evidence="2">The sequence shown here is derived from an EMBL/GenBank/DDBJ whole genome shotgun (WGS) entry which is preliminary data.</text>
</comment>
<accession>A0ABS2QGR2</accession>
<dbReference type="Pfam" id="PF01740">
    <property type="entry name" value="STAS"/>
    <property type="match status" value="1"/>
</dbReference>
<dbReference type="InterPro" id="IPR002645">
    <property type="entry name" value="STAS_dom"/>
</dbReference>
<dbReference type="InterPro" id="IPR051932">
    <property type="entry name" value="Bact_StressResp_Reg"/>
</dbReference>
<proteinExistence type="predicted"/>
<feature type="domain" description="STAS" evidence="1">
    <location>
        <begin position="158"/>
        <end position="269"/>
    </location>
</feature>
<evidence type="ECO:0000313" key="2">
    <source>
        <dbReference type="EMBL" id="MBM7692205.1"/>
    </source>
</evidence>
<evidence type="ECO:0000259" key="1">
    <source>
        <dbReference type="PROSITE" id="PS50801"/>
    </source>
</evidence>
<dbReference type="CDD" id="cd07041">
    <property type="entry name" value="STAS_RsbR_RsbS_like"/>
    <property type="match status" value="1"/>
</dbReference>
<dbReference type="RefSeq" id="WP_204541167.1">
    <property type="nucleotide sequence ID" value="NZ_JAFBFI010000005.1"/>
</dbReference>
<name>A0ABS2QGR2_9BACI</name>
<dbReference type="Gene3D" id="3.30.750.24">
    <property type="entry name" value="STAS domain"/>
    <property type="match status" value="1"/>
</dbReference>
<dbReference type="Proteomes" id="UP000823486">
    <property type="component" value="Unassembled WGS sequence"/>
</dbReference>
<protein>
    <submittedName>
        <fullName evidence="2">RsbT co-antagonist protein RsbR</fullName>
    </submittedName>
</protein>
<gene>
    <name evidence="2" type="ORF">JOC77_001632</name>
</gene>
<dbReference type="PANTHER" id="PTHR33745:SF8">
    <property type="entry name" value="BLUE-LIGHT PHOTORECEPTOR"/>
    <property type="match status" value="1"/>
</dbReference>
<reference evidence="2 3" key="1">
    <citation type="submission" date="2021-01" db="EMBL/GenBank/DDBJ databases">
        <title>Genomic Encyclopedia of Type Strains, Phase IV (KMG-IV): sequencing the most valuable type-strain genomes for metagenomic binning, comparative biology and taxonomic classification.</title>
        <authorList>
            <person name="Goeker M."/>
        </authorList>
    </citation>
    <scope>NUCLEOTIDE SEQUENCE [LARGE SCALE GENOMIC DNA]</scope>
    <source>
        <strain evidence="2 3">DSM 105482</strain>
    </source>
</reference>
<dbReference type="SUPFAM" id="SSF52091">
    <property type="entry name" value="SpoIIaa-like"/>
    <property type="match status" value="1"/>
</dbReference>
<keyword evidence="3" id="KW-1185">Reference proteome</keyword>
<dbReference type="InterPro" id="IPR036513">
    <property type="entry name" value="STAS_dom_sf"/>
</dbReference>
<dbReference type="EMBL" id="JAFBFI010000005">
    <property type="protein sequence ID" value="MBM7692205.1"/>
    <property type="molecule type" value="Genomic_DNA"/>
</dbReference>